<dbReference type="Proteomes" id="UP000281028">
    <property type="component" value="Unassembled WGS sequence"/>
</dbReference>
<evidence type="ECO:0000313" key="2">
    <source>
        <dbReference type="Proteomes" id="UP000281028"/>
    </source>
</evidence>
<dbReference type="EMBL" id="RIAR02000001">
    <property type="protein sequence ID" value="NSL88678.1"/>
    <property type="molecule type" value="Genomic_DNA"/>
</dbReference>
<dbReference type="OrthoDB" id="1150971at2"/>
<sequence length="215" mass="24538">MKRISITWLLLLLITAGGFAQNTDALQGAVVKLDKAASVKDYESLEKEFITLAASQKSSWLPYYYAAFCNAKIGFLYKEDGERIEPYSVRGEEQLAKAQSLLDTIRQKQELAEVYTVYSMVYRTKVFINPMTYGRRYGTLSDKFMKQALQLDPQNPRALYVQAWVKYATPRMWGGDKQQARELAEKSLSRLKNGSTGVAPHWGKTEDEELLNKLK</sequence>
<keyword evidence="2" id="KW-1185">Reference proteome</keyword>
<evidence type="ECO:0000313" key="1">
    <source>
        <dbReference type="EMBL" id="NSL88678.1"/>
    </source>
</evidence>
<dbReference type="AlphaFoldDB" id="A0A433WKF8"/>
<protein>
    <submittedName>
        <fullName evidence="1">Uncharacterized protein</fullName>
    </submittedName>
</protein>
<reference evidence="1" key="1">
    <citation type="submission" date="2020-05" db="EMBL/GenBank/DDBJ databases">
        <title>Chitinophaga laudate sp. nov., isolated from a tropical peat swamp.</title>
        <authorList>
            <person name="Goh C.B.S."/>
            <person name="Lee M.S."/>
            <person name="Parimannan S."/>
            <person name="Pasbakhsh P."/>
            <person name="Yule C.M."/>
            <person name="Rajandas H."/>
            <person name="Loke S."/>
            <person name="Croft L."/>
            <person name="Tan J.B.L."/>
        </authorList>
    </citation>
    <scope>NUCLEOTIDE SEQUENCE</scope>
    <source>
        <strain evidence="1">Mgbs1</strain>
    </source>
</reference>
<comment type="caution">
    <text evidence="1">The sequence shown here is derived from an EMBL/GenBank/DDBJ whole genome shotgun (WGS) entry which is preliminary data.</text>
</comment>
<accession>A0A433WKF8</accession>
<name>A0A433WKF8_9BACT</name>
<organism evidence="1 2">
    <name type="scientific">Chitinophaga solisilvae</name>
    <dbReference type="NCBI Taxonomy" id="1233460"/>
    <lineage>
        <taxon>Bacteria</taxon>
        <taxon>Pseudomonadati</taxon>
        <taxon>Bacteroidota</taxon>
        <taxon>Chitinophagia</taxon>
        <taxon>Chitinophagales</taxon>
        <taxon>Chitinophagaceae</taxon>
        <taxon>Chitinophaga</taxon>
    </lineage>
</organism>
<gene>
    <name evidence="1" type="ORF">ECE50_017690</name>
</gene>
<proteinExistence type="predicted"/>